<dbReference type="InterPro" id="IPR009003">
    <property type="entry name" value="Peptidase_S1_PA"/>
</dbReference>
<evidence type="ECO:0000259" key="6">
    <source>
        <dbReference type="PROSITE" id="PS50240"/>
    </source>
</evidence>
<dbReference type="CDD" id="cd00190">
    <property type="entry name" value="Tryp_SPc"/>
    <property type="match status" value="1"/>
</dbReference>
<gene>
    <name evidence="7" type="ORF">N7509_012724</name>
</gene>
<reference evidence="7" key="2">
    <citation type="journal article" date="2023" name="IMA Fungus">
        <title>Comparative genomic study of the Penicillium genus elucidates a diverse pangenome and 15 lateral gene transfer events.</title>
        <authorList>
            <person name="Petersen C."/>
            <person name="Sorensen T."/>
            <person name="Nielsen M.R."/>
            <person name="Sondergaard T.E."/>
            <person name="Sorensen J.L."/>
            <person name="Fitzpatrick D.A."/>
            <person name="Frisvad J.C."/>
            <person name="Nielsen K.L."/>
        </authorList>
    </citation>
    <scope>NUCLEOTIDE SEQUENCE</scope>
    <source>
        <strain evidence="7">IBT 29677</strain>
    </source>
</reference>
<dbReference type="GeneID" id="81376341"/>
<dbReference type="OrthoDB" id="6380398at2759"/>
<feature type="domain" description="Peptidase S1" evidence="6">
    <location>
        <begin position="21"/>
        <end position="250"/>
    </location>
</feature>
<dbReference type="FunFam" id="2.40.10.10:FF:000077">
    <property type="entry name" value="Predicted protein"/>
    <property type="match status" value="1"/>
</dbReference>
<evidence type="ECO:0000256" key="2">
    <source>
        <dbReference type="ARBA" id="ARBA00022801"/>
    </source>
</evidence>
<dbReference type="Gene3D" id="2.40.10.10">
    <property type="entry name" value="Trypsin-like serine proteases"/>
    <property type="match status" value="1"/>
</dbReference>
<keyword evidence="5" id="KW-0732">Signal</keyword>
<evidence type="ECO:0000256" key="3">
    <source>
        <dbReference type="ARBA" id="ARBA00022825"/>
    </source>
</evidence>
<keyword evidence="3" id="KW-0720">Serine protease</keyword>
<evidence type="ECO:0000313" key="8">
    <source>
        <dbReference type="Proteomes" id="UP001147747"/>
    </source>
</evidence>
<keyword evidence="4" id="KW-1015">Disulfide bond</keyword>
<proteinExistence type="predicted"/>
<dbReference type="SUPFAM" id="SSF50494">
    <property type="entry name" value="Trypsin-like serine proteases"/>
    <property type="match status" value="1"/>
</dbReference>
<evidence type="ECO:0000256" key="4">
    <source>
        <dbReference type="ARBA" id="ARBA00023157"/>
    </source>
</evidence>
<organism evidence="7 8">
    <name type="scientific">Penicillium cosmopolitanum</name>
    <dbReference type="NCBI Taxonomy" id="1131564"/>
    <lineage>
        <taxon>Eukaryota</taxon>
        <taxon>Fungi</taxon>
        <taxon>Dikarya</taxon>
        <taxon>Ascomycota</taxon>
        <taxon>Pezizomycotina</taxon>
        <taxon>Eurotiomycetes</taxon>
        <taxon>Eurotiomycetidae</taxon>
        <taxon>Eurotiales</taxon>
        <taxon>Aspergillaceae</taxon>
        <taxon>Penicillium</taxon>
    </lineage>
</organism>
<reference evidence="7" key="1">
    <citation type="submission" date="2022-12" db="EMBL/GenBank/DDBJ databases">
        <authorList>
            <person name="Petersen C."/>
        </authorList>
    </citation>
    <scope>NUCLEOTIDE SEQUENCE</scope>
    <source>
        <strain evidence="7">IBT 29677</strain>
    </source>
</reference>
<dbReference type="SMART" id="SM00020">
    <property type="entry name" value="Tryp_SPc"/>
    <property type="match status" value="1"/>
</dbReference>
<dbReference type="EMBL" id="JAPZBU010000011">
    <property type="protein sequence ID" value="KAJ5379605.1"/>
    <property type="molecule type" value="Genomic_DNA"/>
</dbReference>
<keyword evidence="8" id="KW-1185">Reference proteome</keyword>
<sequence>MKLSLFALLTASVSAQFEKRIVGGSTAATGQFPYQVSIQTSSHACGGSIIDSQNILTAAQCVNDREASHLRVRVGSAQHASGGKLFQVAKITQHSDYNANTLENDIAVLRLQDNLEFGSNIAAVELPSSELDTSATGAKCSVTGWGTTSHGGERLPANLLFAYLNIIDHESCVKAYDSYHPKVNDMMVCAGVPGGGKGACQEDTGGPLVDQSSKKQVGIVSWSRGCGQHAYPGVYTSTAAYAAWIQETILLEIL</sequence>
<evidence type="ECO:0000313" key="7">
    <source>
        <dbReference type="EMBL" id="KAJ5379605.1"/>
    </source>
</evidence>
<comment type="caution">
    <text evidence="7">The sequence shown here is derived from an EMBL/GenBank/DDBJ whole genome shotgun (WGS) entry which is preliminary data.</text>
</comment>
<keyword evidence="2" id="KW-0378">Hydrolase</keyword>
<dbReference type="InterPro" id="IPR001314">
    <property type="entry name" value="Peptidase_S1A"/>
</dbReference>
<dbReference type="PANTHER" id="PTHR24252:SF7">
    <property type="entry name" value="HYALIN"/>
    <property type="match status" value="1"/>
</dbReference>
<dbReference type="InterPro" id="IPR001254">
    <property type="entry name" value="Trypsin_dom"/>
</dbReference>
<dbReference type="RefSeq" id="XP_056483391.1">
    <property type="nucleotide sequence ID" value="XM_056637361.1"/>
</dbReference>
<dbReference type="AlphaFoldDB" id="A0A9W9SKG4"/>
<name>A0A9W9SKG4_9EURO</name>
<dbReference type="Proteomes" id="UP001147747">
    <property type="component" value="Unassembled WGS sequence"/>
</dbReference>
<evidence type="ECO:0000256" key="1">
    <source>
        <dbReference type="ARBA" id="ARBA00022670"/>
    </source>
</evidence>
<evidence type="ECO:0000256" key="5">
    <source>
        <dbReference type="SAM" id="SignalP"/>
    </source>
</evidence>
<dbReference type="PANTHER" id="PTHR24252">
    <property type="entry name" value="ACROSIN-RELATED"/>
    <property type="match status" value="1"/>
</dbReference>
<dbReference type="Pfam" id="PF00089">
    <property type="entry name" value="Trypsin"/>
    <property type="match status" value="1"/>
</dbReference>
<dbReference type="GO" id="GO:0006508">
    <property type="term" value="P:proteolysis"/>
    <property type="evidence" value="ECO:0007669"/>
    <property type="project" value="UniProtKB-KW"/>
</dbReference>
<protein>
    <recommendedName>
        <fullName evidence="6">Peptidase S1 domain-containing protein</fullName>
    </recommendedName>
</protein>
<dbReference type="PRINTS" id="PR00722">
    <property type="entry name" value="CHYMOTRYPSIN"/>
</dbReference>
<dbReference type="InterPro" id="IPR043504">
    <property type="entry name" value="Peptidase_S1_PA_chymotrypsin"/>
</dbReference>
<dbReference type="PROSITE" id="PS50240">
    <property type="entry name" value="TRYPSIN_DOM"/>
    <property type="match status" value="1"/>
</dbReference>
<feature type="signal peptide" evidence="5">
    <location>
        <begin position="1"/>
        <end position="15"/>
    </location>
</feature>
<accession>A0A9W9SKG4</accession>
<keyword evidence="1" id="KW-0645">Protease</keyword>
<dbReference type="GO" id="GO:0004252">
    <property type="term" value="F:serine-type endopeptidase activity"/>
    <property type="evidence" value="ECO:0007669"/>
    <property type="project" value="InterPro"/>
</dbReference>
<feature type="chain" id="PRO_5041000749" description="Peptidase S1 domain-containing protein" evidence="5">
    <location>
        <begin position="16"/>
        <end position="254"/>
    </location>
</feature>